<organism evidence="1 2">
    <name type="scientific">Thiothrix nivea (strain ATCC 35100 / DSM 5205 / JP2)</name>
    <dbReference type="NCBI Taxonomy" id="870187"/>
    <lineage>
        <taxon>Bacteria</taxon>
        <taxon>Pseudomonadati</taxon>
        <taxon>Pseudomonadota</taxon>
        <taxon>Gammaproteobacteria</taxon>
        <taxon>Thiotrichales</taxon>
        <taxon>Thiotrichaceae</taxon>
        <taxon>Thiothrix</taxon>
    </lineage>
</organism>
<evidence type="ECO:0008006" key="3">
    <source>
        <dbReference type="Google" id="ProtNLM"/>
    </source>
</evidence>
<sequence length="110" mass="12107">MTAPSALHTLAESLGVVGARRFLVAAQPLIHQARHDLLACLREQDWKAAAAIAHRLKATAHLYGSPTLQDYITAILAKDSSQLQQQVFQNGLEAEFQHVENAIAIWLNNK</sequence>
<protein>
    <recommendedName>
        <fullName evidence="3">HPt domain-containing protein</fullName>
    </recommendedName>
</protein>
<dbReference type="SUPFAM" id="SSF47226">
    <property type="entry name" value="Histidine-containing phosphotransfer domain, HPT domain"/>
    <property type="match status" value="1"/>
</dbReference>
<dbReference type="EMBL" id="JH651384">
    <property type="protein sequence ID" value="EIJ35534.1"/>
    <property type="molecule type" value="Genomic_DNA"/>
</dbReference>
<dbReference type="RefSeq" id="WP_002709434.1">
    <property type="nucleotide sequence ID" value="NZ_JH651384.1"/>
</dbReference>
<dbReference type="Proteomes" id="UP000005317">
    <property type="component" value="Unassembled WGS sequence"/>
</dbReference>
<dbReference type="Gene3D" id="1.20.120.160">
    <property type="entry name" value="HPT domain"/>
    <property type="match status" value="1"/>
</dbReference>
<dbReference type="GO" id="GO:0000160">
    <property type="term" value="P:phosphorelay signal transduction system"/>
    <property type="evidence" value="ECO:0007669"/>
    <property type="project" value="InterPro"/>
</dbReference>
<dbReference type="OrthoDB" id="9959498at2"/>
<evidence type="ECO:0000313" key="2">
    <source>
        <dbReference type="Proteomes" id="UP000005317"/>
    </source>
</evidence>
<reference evidence="2" key="1">
    <citation type="journal article" date="2011" name="Stand. Genomic Sci.">
        <title>Genome sequence of the filamentous, gliding Thiothrix nivea neotype strain (JP2(T)).</title>
        <authorList>
            <person name="Lapidus A."/>
            <person name="Nolan M."/>
            <person name="Lucas S."/>
            <person name="Glavina Del Rio T."/>
            <person name="Tice H."/>
            <person name="Cheng J.F."/>
            <person name="Tapia R."/>
            <person name="Han C."/>
            <person name="Goodwin L."/>
            <person name="Pitluck S."/>
            <person name="Liolios K."/>
            <person name="Pagani I."/>
            <person name="Ivanova N."/>
            <person name="Huntemann M."/>
            <person name="Mavromatis K."/>
            <person name="Mikhailova N."/>
            <person name="Pati A."/>
            <person name="Chen A."/>
            <person name="Palaniappan K."/>
            <person name="Land M."/>
            <person name="Brambilla E.M."/>
            <person name="Rohde M."/>
            <person name="Abt B."/>
            <person name="Verbarg S."/>
            <person name="Goker M."/>
            <person name="Bristow J."/>
            <person name="Eisen J.A."/>
            <person name="Markowitz V."/>
            <person name="Hugenholtz P."/>
            <person name="Kyrpides N.C."/>
            <person name="Klenk H.P."/>
            <person name="Woyke T."/>
        </authorList>
    </citation>
    <scope>NUCLEOTIDE SEQUENCE [LARGE SCALE GENOMIC DNA]</scope>
    <source>
        <strain evidence="2">ATCC 35100 / DSM 5205 / JP2</strain>
    </source>
</reference>
<evidence type="ECO:0000313" key="1">
    <source>
        <dbReference type="EMBL" id="EIJ35534.1"/>
    </source>
</evidence>
<proteinExistence type="predicted"/>
<gene>
    <name evidence="1" type="ORF">Thini_3008</name>
</gene>
<dbReference type="AlphaFoldDB" id="A0A656HHM5"/>
<accession>A0A656HHM5</accession>
<keyword evidence="2" id="KW-1185">Reference proteome</keyword>
<dbReference type="InterPro" id="IPR036641">
    <property type="entry name" value="HPT_dom_sf"/>
</dbReference>
<name>A0A656HHM5_THINJ</name>